<comment type="caution">
    <text evidence="1">The sequence shown here is derived from an EMBL/GenBank/DDBJ whole genome shotgun (WGS) entry which is preliminary data.</text>
</comment>
<dbReference type="InterPro" id="IPR002591">
    <property type="entry name" value="Phosphodiest/P_Trfase"/>
</dbReference>
<dbReference type="OrthoDB" id="9779267at2"/>
<dbReference type="PANTHER" id="PTHR10151:SF120">
    <property type="entry name" value="BIS(5'-ADENOSYL)-TRIPHOSPHATASE"/>
    <property type="match status" value="1"/>
</dbReference>
<gene>
    <name evidence="1" type="ORF">EAX62_10250</name>
</gene>
<dbReference type="PANTHER" id="PTHR10151">
    <property type="entry name" value="ECTONUCLEOTIDE PYROPHOSPHATASE/PHOSPHODIESTERASE"/>
    <property type="match status" value="1"/>
</dbReference>
<dbReference type="InterPro" id="IPR017850">
    <property type="entry name" value="Alkaline_phosphatase_core_sf"/>
</dbReference>
<accession>A0A3M0G6F7</accession>
<evidence type="ECO:0000313" key="1">
    <source>
        <dbReference type="EMBL" id="RMB60078.1"/>
    </source>
</evidence>
<evidence type="ECO:0000313" key="2">
    <source>
        <dbReference type="Proteomes" id="UP000275256"/>
    </source>
</evidence>
<dbReference type="RefSeq" id="WP_121901558.1">
    <property type="nucleotide sequence ID" value="NZ_REFW01000002.1"/>
</dbReference>
<protein>
    <submittedName>
        <fullName evidence="1">Alkaline phosphatase family protein</fullName>
    </submittedName>
</protein>
<dbReference type="Proteomes" id="UP000275256">
    <property type="component" value="Unassembled WGS sequence"/>
</dbReference>
<dbReference type="EMBL" id="REFW01000002">
    <property type="protein sequence ID" value="RMB60078.1"/>
    <property type="molecule type" value="Genomic_DNA"/>
</dbReference>
<reference evidence="1 2" key="1">
    <citation type="submission" date="2018-10" db="EMBL/GenBank/DDBJ databases">
        <title>Tessaracoccus antarcticuss sp. nov., isolated from sediment.</title>
        <authorList>
            <person name="Zhou L.Y."/>
            <person name="Du Z.J."/>
        </authorList>
    </citation>
    <scope>NUCLEOTIDE SEQUENCE [LARGE SCALE GENOMIC DNA]</scope>
    <source>
        <strain evidence="1 2">JDX10</strain>
    </source>
</reference>
<keyword evidence="2" id="KW-1185">Reference proteome</keyword>
<dbReference type="GO" id="GO:0016787">
    <property type="term" value="F:hydrolase activity"/>
    <property type="evidence" value="ECO:0007669"/>
    <property type="project" value="UniProtKB-ARBA"/>
</dbReference>
<dbReference type="Gene3D" id="3.40.720.10">
    <property type="entry name" value="Alkaline Phosphatase, subunit A"/>
    <property type="match status" value="1"/>
</dbReference>
<dbReference type="SUPFAM" id="SSF53649">
    <property type="entry name" value="Alkaline phosphatase-like"/>
    <property type="match status" value="1"/>
</dbReference>
<dbReference type="Pfam" id="PF01663">
    <property type="entry name" value="Phosphodiest"/>
    <property type="match status" value="1"/>
</dbReference>
<proteinExistence type="predicted"/>
<name>A0A3M0G6F7_9ACTN</name>
<sequence length="372" mass="40113">MHEEFIAPRYGGATLASLLPSIEASLSGTTPVLGLPRASRYVLLLVDGLGWYPLQAHADHAEMLAGHLDVATELTCSVPSTTATSLTSLGCGVPPGQHGVVGYTFLDPATDRLLNALTWDGGPDDIQGFRCHDTAFQRMAARGQHSGAVSLSRFADSALTQLAFGGTEHLGVEKEGQSGHFVDLVLQSLSTHQVVYCYERMLDHDGHGYGVGSWQWLDRLARIDDMVAELADHLPVDTCLLVTGDHGMVNVPTHRKIVADDETALAGCRHIGGEARFRQLYCDNPRRVAASWSEFMGDRAHVLTRDEALAAGWFGLDVDPRVVPRIGDVLVAMRADWGVMTSAFPGEFSLVGMHGSLTAEEMVVPLFAFGPQ</sequence>
<dbReference type="AlphaFoldDB" id="A0A3M0G6F7"/>
<organism evidence="1 2">
    <name type="scientific">Tessaracoccus antarcticus</name>
    <dbReference type="NCBI Taxonomy" id="2479848"/>
    <lineage>
        <taxon>Bacteria</taxon>
        <taxon>Bacillati</taxon>
        <taxon>Actinomycetota</taxon>
        <taxon>Actinomycetes</taxon>
        <taxon>Propionibacteriales</taxon>
        <taxon>Propionibacteriaceae</taxon>
        <taxon>Tessaracoccus</taxon>
    </lineage>
</organism>